<gene>
    <name evidence="6" type="ORF">KU306_04830</name>
</gene>
<dbReference type="PANTHER" id="PTHR43847">
    <property type="entry name" value="BLL3993 PROTEIN"/>
    <property type="match status" value="1"/>
</dbReference>
<name>A0ABY5RFS8_HALLR</name>
<dbReference type="PANTHER" id="PTHR43847:SF1">
    <property type="entry name" value="BLL3993 PROTEIN"/>
    <property type="match status" value="1"/>
</dbReference>
<evidence type="ECO:0000256" key="2">
    <source>
        <dbReference type="ARBA" id="ARBA00022692"/>
    </source>
</evidence>
<sequence>MDVLSTLSLVAFAAGLSAAGGVYLILAVTLTTDRQWWPPGDKTWAYHLHWSLVGVFNVSILLVAVLDWNTWLLPRPSSLVAGGLLTALGAGIFFRGANVMQSDEVRGVTGDLYTGGPYAYSRNPQYVGMIIGTAGFALLTNALFVAVLAAAHIGWVLLLPVAEEPHLRDEYGQEYEQYAARVPRFVGLRTVRELVN</sequence>
<dbReference type="InterPro" id="IPR007318">
    <property type="entry name" value="Phopholipid_MeTrfase"/>
</dbReference>
<reference evidence="6" key="1">
    <citation type="submission" date="2021-07" db="EMBL/GenBank/DDBJ databases">
        <title>Studies on halocins as antimicrobial molecules from haloarchaea.</title>
        <authorList>
            <person name="Kumar S."/>
            <person name="Khare S.K."/>
        </authorList>
    </citation>
    <scope>NUCLEOTIDE SEQUENCE</scope>
    <source>
        <strain evidence="6">NCIM 5678</strain>
    </source>
</reference>
<evidence type="ECO:0000256" key="4">
    <source>
        <dbReference type="ARBA" id="ARBA00023136"/>
    </source>
</evidence>
<dbReference type="EMBL" id="CP078063">
    <property type="protein sequence ID" value="UVE51211.1"/>
    <property type="molecule type" value="Genomic_DNA"/>
</dbReference>
<dbReference type="Gene3D" id="1.20.120.1630">
    <property type="match status" value="1"/>
</dbReference>
<dbReference type="Pfam" id="PF04191">
    <property type="entry name" value="PEMT"/>
    <property type="match status" value="1"/>
</dbReference>
<keyword evidence="3 5" id="KW-1133">Transmembrane helix</keyword>
<proteinExistence type="predicted"/>
<accession>A0ABY5RFS8</accession>
<dbReference type="RefSeq" id="WP_258303049.1">
    <property type="nucleotide sequence ID" value="NZ_CP078063.1"/>
</dbReference>
<organism evidence="6 7">
    <name type="scientific">Haloferax larsenii</name>
    <dbReference type="NCBI Taxonomy" id="302484"/>
    <lineage>
        <taxon>Archaea</taxon>
        <taxon>Methanobacteriati</taxon>
        <taxon>Methanobacteriota</taxon>
        <taxon>Stenosarchaea group</taxon>
        <taxon>Halobacteria</taxon>
        <taxon>Halobacteriales</taxon>
        <taxon>Haloferacaceae</taxon>
        <taxon>Haloferax</taxon>
    </lineage>
</organism>
<dbReference type="Proteomes" id="UP001058330">
    <property type="component" value="Chromosome"/>
</dbReference>
<feature type="transmembrane region" description="Helical" evidence="5">
    <location>
        <begin position="43"/>
        <end position="66"/>
    </location>
</feature>
<evidence type="ECO:0000256" key="1">
    <source>
        <dbReference type="ARBA" id="ARBA00004127"/>
    </source>
</evidence>
<keyword evidence="7" id="KW-1185">Reference proteome</keyword>
<evidence type="ECO:0008006" key="8">
    <source>
        <dbReference type="Google" id="ProtNLM"/>
    </source>
</evidence>
<keyword evidence="4 5" id="KW-0472">Membrane</keyword>
<keyword evidence="2 5" id="KW-0812">Transmembrane</keyword>
<protein>
    <recommendedName>
        <fullName evidence="8">Protein-S-isoprenylcysteine O-methyltransferase Ste14</fullName>
    </recommendedName>
</protein>
<evidence type="ECO:0000256" key="5">
    <source>
        <dbReference type="SAM" id="Phobius"/>
    </source>
</evidence>
<feature type="transmembrane region" description="Helical" evidence="5">
    <location>
        <begin position="78"/>
        <end position="97"/>
    </location>
</feature>
<evidence type="ECO:0000256" key="3">
    <source>
        <dbReference type="ARBA" id="ARBA00022989"/>
    </source>
</evidence>
<comment type="subcellular location">
    <subcellularLocation>
        <location evidence="1">Endomembrane system</location>
        <topology evidence="1">Multi-pass membrane protein</topology>
    </subcellularLocation>
</comment>
<feature type="transmembrane region" description="Helical" evidence="5">
    <location>
        <begin position="126"/>
        <end position="159"/>
    </location>
</feature>
<evidence type="ECO:0000313" key="7">
    <source>
        <dbReference type="Proteomes" id="UP001058330"/>
    </source>
</evidence>
<dbReference type="GeneID" id="74528197"/>
<dbReference type="InterPro" id="IPR052527">
    <property type="entry name" value="Metal_cation-efflux_comp"/>
</dbReference>
<evidence type="ECO:0000313" key="6">
    <source>
        <dbReference type="EMBL" id="UVE51211.1"/>
    </source>
</evidence>